<evidence type="ECO:0000256" key="1">
    <source>
        <dbReference type="ARBA" id="ARBA00004651"/>
    </source>
</evidence>
<protein>
    <submittedName>
        <fullName evidence="8">Sugar transporter</fullName>
    </submittedName>
</protein>
<evidence type="ECO:0000256" key="3">
    <source>
        <dbReference type="ARBA" id="ARBA00022692"/>
    </source>
</evidence>
<feature type="transmembrane region" description="Helical" evidence="6">
    <location>
        <begin position="330"/>
        <end position="350"/>
    </location>
</feature>
<dbReference type="SUPFAM" id="SSF103473">
    <property type="entry name" value="MFS general substrate transporter"/>
    <property type="match status" value="1"/>
</dbReference>
<accession>A0A1Y5MQZ8</accession>
<keyword evidence="5 6" id="KW-0472">Membrane</keyword>
<evidence type="ECO:0000256" key="5">
    <source>
        <dbReference type="ARBA" id="ARBA00023136"/>
    </source>
</evidence>
<evidence type="ECO:0000313" key="9">
    <source>
        <dbReference type="Proteomes" id="UP000196317"/>
    </source>
</evidence>
<dbReference type="GO" id="GO:0022857">
    <property type="term" value="F:transmembrane transporter activity"/>
    <property type="evidence" value="ECO:0007669"/>
    <property type="project" value="InterPro"/>
</dbReference>
<evidence type="ECO:0000256" key="2">
    <source>
        <dbReference type="ARBA" id="ARBA00022475"/>
    </source>
</evidence>
<organism evidence="8 9">
    <name type="scientific">Campylobacter concisus</name>
    <dbReference type="NCBI Taxonomy" id="199"/>
    <lineage>
        <taxon>Bacteria</taxon>
        <taxon>Pseudomonadati</taxon>
        <taxon>Campylobacterota</taxon>
        <taxon>Epsilonproteobacteria</taxon>
        <taxon>Campylobacterales</taxon>
        <taxon>Campylobacteraceae</taxon>
        <taxon>Campylobacter</taxon>
    </lineage>
</organism>
<feature type="transmembrane region" description="Helical" evidence="6">
    <location>
        <begin position="77"/>
        <end position="96"/>
    </location>
</feature>
<evidence type="ECO:0000259" key="7">
    <source>
        <dbReference type="PROSITE" id="PS50850"/>
    </source>
</evidence>
<dbReference type="EMBL" id="NDYN01000004">
    <property type="protein sequence ID" value="OUT08082.1"/>
    <property type="molecule type" value="Genomic_DNA"/>
</dbReference>
<name>A0A1Y5MQZ8_9BACT</name>
<dbReference type="InterPro" id="IPR020846">
    <property type="entry name" value="MFS_dom"/>
</dbReference>
<dbReference type="Proteomes" id="UP000196317">
    <property type="component" value="Unassembled WGS sequence"/>
</dbReference>
<dbReference type="AlphaFoldDB" id="A0A1Y5MQZ8"/>
<comment type="caution">
    <text evidence="8">The sequence shown here is derived from an EMBL/GenBank/DDBJ whole genome shotgun (WGS) entry which is preliminary data.</text>
</comment>
<dbReference type="Pfam" id="PF07690">
    <property type="entry name" value="MFS_1"/>
    <property type="match status" value="1"/>
</dbReference>
<keyword evidence="8" id="KW-0813">Transport</keyword>
<dbReference type="NCBIfam" id="NF002921">
    <property type="entry name" value="PRK03545.1"/>
    <property type="match status" value="1"/>
</dbReference>
<keyword evidence="3 6" id="KW-0812">Transmembrane</keyword>
<keyword evidence="8" id="KW-0762">Sugar transport</keyword>
<dbReference type="InterPro" id="IPR050189">
    <property type="entry name" value="MFS_Efflux_Transporters"/>
</dbReference>
<feature type="transmembrane region" description="Helical" evidence="6">
    <location>
        <begin position="202"/>
        <end position="223"/>
    </location>
</feature>
<keyword evidence="2" id="KW-1003">Cell membrane</keyword>
<feature type="transmembrane region" description="Helical" evidence="6">
    <location>
        <begin position="269"/>
        <end position="291"/>
    </location>
</feature>
<evidence type="ECO:0000256" key="6">
    <source>
        <dbReference type="SAM" id="Phobius"/>
    </source>
</evidence>
<feature type="transmembrane region" description="Helical" evidence="6">
    <location>
        <begin position="136"/>
        <end position="157"/>
    </location>
</feature>
<keyword evidence="4 6" id="KW-1133">Transmembrane helix</keyword>
<feature type="domain" description="Major facilitator superfamily (MFS) profile" evidence="7">
    <location>
        <begin position="11"/>
        <end position="388"/>
    </location>
</feature>
<feature type="transmembrane region" description="Helical" evidence="6">
    <location>
        <begin position="51"/>
        <end position="70"/>
    </location>
</feature>
<dbReference type="PANTHER" id="PTHR43124:SF4">
    <property type="entry name" value="SUGAR EFFLUX TRANSPORTER"/>
    <property type="match status" value="1"/>
</dbReference>
<reference evidence="8 9" key="1">
    <citation type="submission" date="2017-04" db="EMBL/GenBank/DDBJ databases">
        <title>Complete genome of Campylobacter concisus ATCC 33237T and draft genomes for an additional eight well characterized C. concisus strains.</title>
        <authorList>
            <person name="Cornelius A.J."/>
            <person name="Miller W.G."/>
            <person name="Lastovica A.J."/>
            <person name="On S.L."/>
            <person name="French N.P."/>
            <person name="Vandenberg O."/>
            <person name="Biggs P.J."/>
        </authorList>
    </citation>
    <scope>NUCLEOTIDE SEQUENCE [LARGE SCALE GENOMIC DNA]</scope>
    <source>
        <strain evidence="8 9">CCUG 19995</strain>
    </source>
</reference>
<evidence type="ECO:0000313" key="8">
    <source>
        <dbReference type="EMBL" id="OUT08082.1"/>
    </source>
</evidence>
<comment type="subcellular location">
    <subcellularLocation>
        <location evidence="1">Cell membrane</location>
        <topology evidence="1">Multi-pass membrane protein</topology>
    </subcellularLocation>
</comment>
<dbReference type="Gene3D" id="1.20.1250.20">
    <property type="entry name" value="MFS general substrate transporter like domains"/>
    <property type="match status" value="1"/>
</dbReference>
<dbReference type="PANTHER" id="PTHR43124">
    <property type="entry name" value="PURINE EFFLUX PUMP PBUE"/>
    <property type="match status" value="1"/>
</dbReference>
<feature type="transmembrane region" description="Helical" evidence="6">
    <location>
        <begin position="297"/>
        <end position="318"/>
    </location>
</feature>
<dbReference type="GO" id="GO:0005886">
    <property type="term" value="C:plasma membrane"/>
    <property type="evidence" value="ECO:0007669"/>
    <property type="project" value="UniProtKB-SubCell"/>
</dbReference>
<dbReference type="CDD" id="cd17324">
    <property type="entry name" value="MFS_NepI_like"/>
    <property type="match status" value="1"/>
</dbReference>
<dbReference type="InterPro" id="IPR036259">
    <property type="entry name" value="MFS_trans_sf"/>
</dbReference>
<feature type="transmembrane region" description="Helical" evidence="6">
    <location>
        <begin position="163"/>
        <end position="182"/>
    </location>
</feature>
<feature type="transmembrane region" description="Helical" evidence="6">
    <location>
        <begin position="102"/>
        <end position="124"/>
    </location>
</feature>
<feature type="transmembrane region" description="Helical" evidence="6">
    <location>
        <begin position="362"/>
        <end position="382"/>
    </location>
</feature>
<gene>
    <name evidence="8" type="ORF">B9N65_04580</name>
</gene>
<dbReference type="PROSITE" id="PS50850">
    <property type="entry name" value="MFS"/>
    <property type="match status" value="1"/>
</dbReference>
<evidence type="ECO:0000256" key="4">
    <source>
        <dbReference type="ARBA" id="ARBA00022989"/>
    </source>
</evidence>
<sequence length="388" mass="41356">MINIHKIAYLRVIALAFAAFIFNTTEFVPVPLLSDIAKDFGMSTADTGLIITIYAWSVTILSLPFMLLTANLERRSLLLKVFIIFVASHALCAVAWNFAVLVIARLLIAISHAIFWSITASLAVRVAPINKSSQALGLLALGTSMAMILGLPLGRILGDSLGWRVTFGLIGLFAVGVGAWLYKILPLLPSKNSGSLKSLPELARNGFLMVVFLLTAIVISAHFSTYSYIEPFAKDISGFDGKFITIFLLLFGVAGIVASGLFSKFYKLIPNAFTAISIAIILACLIALNLIATNESLMLVLAFIWGLGIAGINMSFQIKVLNLASNATDAAMAIYSAIYNIGIGAGALIGHQTIVHLGEQNIGNVGSLFAAAGLVIFLVAAVKFKKAN</sequence>
<feature type="transmembrane region" description="Helical" evidence="6">
    <location>
        <begin position="243"/>
        <end position="262"/>
    </location>
</feature>
<dbReference type="InterPro" id="IPR011701">
    <property type="entry name" value="MFS"/>
</dbReference>
<proteinExistence type="predicted"/>
<dbReference type="RefSeq" id="WP_087582980.1">
    <property type="nucleotide sequence ID" value="NZ_NDYN01000004.1"/>
</dbReference>